<gene>
    <name evidence="1" type="ORF">EVA_06962</name>
</gene>
<name>J9GWC4_9ZZZZ</name>
<sequence>MTAFRFQHTRNPIRLLTSRADINEGADDIADHMLQKGIGLNTNADHHPLTPNVQALNRSHRRGSLTLGRPKTRKVMLAEQMTGTGSHPIHVERTKDPSRCGFQNRRTNRIIVNPVFISPRTRGKTGMKIRGHDPSPMDRYAGRQQAVEPPHPVSFRPIRRRIKTHHLLRGMHPGIRPTGADRRRVHTQETLQRQFESGLDRRTVRLNLPAVKIRPPIFNP</sequence>
<dbReference type="EMBL" id="AMCI01001640">
    <property type="protein sequence ID" value="EJX04930.1"/>
    <property type="molecule type" value="Genomic_DNA"/>
</dbReference>
<reference evidence="1" key="1">
    <citation type="journal article" date="2012" name="PLoS ONE">
        <title>Gene sets for utilization of primary and secondary nutrition supplies in the distal gut of endangered iberian lynx.</title>
        <authorList>
            <person name="Alcaide M."/>
            <person name="Messina E."/>
            <person name="Richter M."/>
            <person name="Bargiela R."/>
            <person name="Peplies J."/>
            <person name="Huws S.A."/>
            <person name="Newbold C.J."/>
            <person name="Golyshin P.N."/>
            <person name="Simon M.A."/>
            <person name="Lopez G."/>
            <person name="Yakimov M.M."/>
            <person name="Ferrer M."/>
        </authorList>
    </citation>
    <scope>NUCLEOTIDE SEQUENCE</scope>
</reference>
<organism evidence="1">
    <name type="scientific">gut metagenome</name>
    <dbReference type="NCBI Taxonomy" id="749906"/>
    <lineage>
        <taxon>unclassified sequences</taxon>
        <taxon>metagenomes</taxon>
        <taxon>organismal metagenomes</taxon>
    </lineage>
</organism>
<dbReference type="AlphaFoldDB" id="J9GWC4"/>
<protein>
    <submittedName>
        <fullName evidence="1">Uncharacterized protein</fullName>
    </submittedName>
</protein>
<accession>J9GWC4</accession>
<comment type="caution">
    <text evidence="1">The sequence shown here is derived from an EMBL/GenBank/DDBJ whole genome shotgun (WGS) entry which is preliminary data.</text>
</comment>
<evidence type="ECO:0000313" key="1">
    <source>
        <dbReference type="EMBL" id="EJX04930.1"/>
    </source>
</evidence>
<proteinExistence type="predicted"/>